<dbReference type="VEuPathDB" id="FungiDB:CC1G_00753"/>
<feature type="domain" description="BTB" evidence="1">
    <location>
        <begin position="24"/>
        <end position="93"/>
    </location>
</feature>
<sequence>MSSTLASEPCTPRLAAHPFDHPEADLILRSSDPRPTDYHVFKLLLTLSSPFFCTLFTLPQPSASKDGLGIHEVPVIQMAEDKQVLDVLLGFCYPLSAHALPRFTSLTTLQKVANAAIKFDMEGIVTHTRSELVAPRFVDSQPFRVYALASQYGWVHEMSIAARCCLRRPMPGPYASEVKDMPPDVYKQLKLHHRTCGDIARSQVLRNLRVIPESRTGWVWWTCRKCPPLKTEDIADKGSSPISTLSLSMKPRKWWAEWLDDVAAQVGSKPLSGSVRSKRLLARALEKAARCSTCSRKSREDLECFSQTLDDLVRKDLLSVGSVGIIF</sequence>
<dbReference type="RefSeq" id="XP_001831206.1">
    <property type="nucleotide sequence ID" value="XM_001831154.1"/>
</dbReference>
<dbReference type="STRING" id="240176.A8N9D9"/>
<evidence type="ECO:0000259" key="1">
    <source>
        <dbReference type="PROSITE" id="PS50097"/>
    </source>
</evidence>
<dbReference type="eggNOG" id="ENOG502SQKR">
    <property type="taxonomic scope" value="Eukaryota"/>
</dbReference>
<dbReference type="OMA" id="FGWANEA"/>
<dbReference type="InParanoid" id="A8N9D9"/>
<gene>
    <name evidence="2" type="ORF">CC1G_00753</name>
</gene>
<comment type="caution">
    <text evidence="2">The sequence shown here is derived from an EMBL/GenBank/DDBJ whole genome shotgun (WGS) entry which is preliminary data.</text>
</comment>
<keyword evidence="3" id="KW-1185">Reference proteome</keyword>
<protein>
    <recommendedName>
        <fullName evidence="1">BTB domain-containing protein</fullName>
    </recommendedName>
</protein>
<evidence type="ECO:0000313" key="2">
    <source>
        <dbReference type="EMBL" id="EAU90369.1"/>
    </source>
</evidence>
<dbReference type="OrthoDB" id="3357985at2759"/>
<dbReference type="EMBL" id="AACS02000007">
    <property type="protein sequence ID" value="EAU90369.1"/>
    <property type="molecule type" value="Genomic_DNA"/>
</dbReference>
<proteinExistence type="predicted"/>
<accession>A8N9D9</accession>
<dbReference type="Pfam" id="PF00651">
    <property type="entry name" value="BTB"/>
    <property type="match status" value="1"/>
</dbReference>
<dbReference type="Gene3D" id="3.30.710.10">
    <property type="entry name" value="Potassium Channel Kv1.1, Chain A"/>
    <property type="match status" value="1"/>
</dbReference>
<dbReference type="GeneID" id="6007666"/>
<dbReference type="InterPro" id="IPR011333">
    <property type="entry name" value="SKP1/BTB/POZ_sf"/>
</dbReference>
<organism evidence="2 3">
    <name type="scientific">Coprinopsis cinerea (strain Okayama-7 / 130 / ATCC MYA-4618 / FGSC 9003)</name>
    <name type="common">Inky cap fungus</name>
    <name type="synonym">Hormographiella aspergillata</name>
    <dbReference type="NCBI Taxonomy" id="240176"/>
    <lineage>
        <taxon>Eukaryota</taxon>
        <taxon>Fungi</taxon>
        <taxon>Dikarya</taxon>
        <taxon>Basidiomycota</taxon>
        <taxon>Agaricomycotina</taxon>
        <taxon>Agaricomycetes</taxon>
        <taxon>Agaricomycetidae</taxon>
        <taxon>Agaricales</taxon>
        <taxon>Agaricineae</taxon>
        <taxon>Psathyrellaceae</taxon>
        <taxon>Coprinopsis</taxon>
    </lineage>
</organism>
<evidence type="ECO:0000313" key="3">
    <source>
        <dbReference type="Proteomes" id="UP000001861"/>
    </source>
</evidence>
<dbReference type="KEGG" id="cci:CC1G_00753"/>
<dbReference type="Proteomes" id="UP000001861">
    <property type="component" value="Unassembled WGS sequence"/>
</dbReference>
<dbReference type="AlphaFoldDB" id="A8N9D9"/>
<dbReference type="PROSITE" id="PS50097">
    <property type="entry name" value="BTB"/>
    <property type="match status" value="1"/>
</dbReference>
<dbReference type="InterPro" id="IPR000210">
    <property type="entry name" value="BTB/POZ_dom"/>
</dbReference>
<reference evidence="2 3" key="1">
    <citation type="journal article" date="2010" name="Proc. Natl. Acad. Sci. U.S.A.">
        <title>Insights into evolution of multicellular fungi from the assembled chromosomes of the mushroom Coprinopsis cinerea (Coprinus cinereus).</title>
        <authorList>
            <person name="Stajich J.E."/>
            <person name="Wilke S.K."/>
            <person name="Ahren D."/>
            <person name="Au C.H."/>
            <person name="Birren B.W."/>
            <person name="Borodovsky M."/>
            <person name="Burns C."/>
            <person name="Canback B."/>
            <person name="Casselton L.A."/>
            <person name="Cheng C.K."/>
            <person name="Deng J."/>
            <person name="Dietrich F.S."/>
            <person name="Fargo D.C."/>
            <person name="Farman M.L."/>
            <person name="Gathman A.C."/>
            <person name="Goldberg J."/>
            <person name="Guigo R."/>
            <person name="Hoegger P.J."/>
            <person name="Hooker J.B."/>
            <person name="Huggins A."/>
            <person name="James T.Y."/>
            <person name="Kamada T."/>
            <person name="Kilaru S."/>
            <person name="Kodira C."/>
            <person name="Kues U."/>
            <person name="Kupfer D."/>
            <person name="Kwan H.S."/>
            <person name="Lomsadze A."/>
            <person name="Li W."/>
            <person name="Lilly W.W."/>
            <person name="Ma L.J."/>
            <person name="Mackey A.J."/>
            <person name="Manning G."/>
            <person name="Martin F."/>
            <person name="Muraguchi H."/>
            <person name="Natvig D.O."/>
            <person name="Palmerini H."/>
            <person name="Ramesh M.A."/>
            <person name="Rehmeyer C.J."/>
            <person name="Roe B.A."/>
            <person name="Shenoy N."/>
            <person name="Stanke M."/>
            <person name="Ter-Hovhannisyan V."/>
            <person name="Tunlid A."/>
            <person name="Velagapudi R."/>
            <person name="Vision T.J."/>
            <person name="Zeng Q."/>
            <person name="Zolan M.E."/>
            <person name="Pukkila P.J."/>
        </authorList>
    </citation>
    <scope>NUCLEOTIDE SEQUENCE [LARGE SCALE GENOMIC DNA]</scope>
    <source>
        <strain evidence="3">Okayama-7 / 130 / ATCC MYA-4618 / FGSC 9003</strain>
    </source>
</reference>
<name>A8N9D9_COPC7</name>